<dbReference type="SUPFAM" id="SSF55729">
    <property type="entry name" value="Acyl-CoA N-acyltransferases (Nat)"/>
    <property type="match status" value="1"/>
</dbReference>
<dbReference type="Proteomes" id="UP000292027">
    <property type="component" value="Unassembled WGS sequence"/>
</dbReference>
<reference evidence="1 2" key="1">
    <citation type="journal article" date="2015" name="Stand. Genomic Sci.">
        <title>Genomic Encyclopedia of Bacterial and Archaeal Type Strains, Phase III: the genomes of soil and plant-associated and newly described type strains.</title>
        <authorList>
            <person name="Whitman W.B."/>
            <person name="Woyke T."/>
            <person name="Klenk H.P."/>
            <person name="Zhou Y."/>
            <person name="Lilburn T.G."/>
            <person name="Beck B.J."/>
            <person name="De Vos P."/>
            <person name="Vandamme P."/>
            <person name="Eisen J.A."/>
            <person name="Garrity G."/>
            <person name="Hugenholtz P."/>
            <person name="Kyrpides N.C."/>
        </authorList>
    </citation>
    <scope>NUCLEOTIDE SEQUENCE [LARGE SCALE GENOMIC DNA]</scope>
    <source>
        <strain evidence="1 2">VKM Ac-2540</strain>
    </source>
</reference>
<dbReference type="AlphaFoldDB" id="A0A4Q7WSH4"/>
<keyword evidence="2" id="KW-1185">Reference proteome</keyword>
<evidence type="ECO:0000313" key="1">
    <source>
        <dbReference type="EMBL" id="RZU13311.1"/>
    </source>
</evidence>
<dbReference type="Gene3D" id="3.40.630.30">
    <property type="match status" value="1"/>
</dbReference>
<gene>
    <name evidence="1" type="ORF">EV645_4150</name>
</gene>
<comment type="caution">
    <text evidence="1">The sequence shown here is derived from an EMBL/GenBank/DDBJ whole genome shotgun (WGS) entry which is preliminary data.</text>
</comment>
<organism evidence="1 2">
    <name type="scientific">Kribbella rubisoli</name>
    <dbReference type="NCBI Taxonomy" id="3075929"/>
    <lineage>
        <taxon>Bacteria</taxon>
        <taxon>Bacillati</taxon>
        <taxon>Actinomycetota</taxon>
        <taxon>Actinomycetes</taxon>
        <taxon>Propionibacteriales</taxon>
        <taxon>Kribbellaceae</taxon>
        <taxon>Kribbella</taxon>
    </lineage>
</organism>
<accession>A0A4Q7WSH4</accession>
<proteinExistence type="predicted"/>
<evidence type="ECO:0000313" key="2">
    <source>
        <dbReference type="Proteomes" id="UP000292027"/>
    </source>
</evidence>
<name>A0A4Q7WSH4_9ACTN</name>
<protein>
    <submittedName>
        <fullName evidence="1">Uncharacterized protein</fullName>
    </submittedName>
</protein>
<dbReference type="InterPro" id="IPR016181">
    <property type="entry name" value="Acyl_CoA_acyltransferase"/>
</dbReference>
<sequence length="217" mass="22855">MLVMTTLADILRGVENGVFPAPDLSVRVVPAPSERESAVVAFTGHIVIAADVSPSWVAEQIPVGDLAAPTNPPFLTALAELTGRHVSSNDAMFLAPAITNPGKRAAAIEDLAVLSDHSHPRVQRALECRTDVHVYGDVRGGVVIIGRGLADRIECAIELPDAHHNQGHGRRLARAARALIPPNTSVWAQITPGNAASVRAFLAAGYKPVGSETLLVK</sequence>
<dbReference type="EMBL" id="SHKR01000013">
    <property type="protein sequence ID" value="RZU13311.1"/>
    <property type="molecule type" value="Genomic_DNA"/>
</dbReference>